<dbReference type="GO" id="GO:0060258">
    <property type="term" value="P:negative regulation of filamentous growth"/>
    <property type="evidence" value="ECO:0007669"/>
    <property type="project" value="UniProtKB-ARBA"/>
</dbReference>
<dbReference type="GO" id="GO:0005935">
    <property type="term" value="C:cellular bud neck"/>
    <property type="evidence" value="ECO:0007669"/>
    <property type="project" value="UniProtKB-SubCell"/>
</dbReference>
<evidence type="ECO:0000256" key="5">
    <source>
        <dbReference type="ARBA" id="ARBA00022553"/>
    </source>
</evidence>
<feature type="binding site" evidence="13">
    <location>
        <position position="165"/>
    </location>
    <ligand>
        <name>ATP</name>
        <dbReference type="ChEBI" id="CHEBI:30616"/>
    </ligand>
</feature>
<evidence type="ECO:0000256" key="4">
    <source>
        <dbReference type="ARBA" id="ARBA00022527"/>
    </source>
</evidence>
<evidence type="ECO:0000256" key="12">
    <source>
        <dbReference type="ARBA" id="ARBA00048679"/>
    </source>
</evidence>
<dbReference type="InterPro" id="IPR008271">
    <property type="entry name" value="Ser/Thr_kinase_AS"/>
</dbReference>
<feature type="compositionally biased region" description="Basic and acidic residues" evidence="14">
    <location>
        <begin position="822"/>
        <end position="839"/>
    </location>
</feature>
<keyword evidence="10" id="KW-0175">Coiled coil</keyword>
<feature type="compositionally biased region" description="Basic and acidic residues" evidence="14">
    <location>
        <begin position="650"/>
        <end position="663"/>
    </location>
</feature>
<evidence type="ECO:0000313" key="16">
    <source>
        <dbReference type="EMBL" id="KAG7194161.1"/>
    </source>
</evidence>
<evidence type="ECO:0000256" key="2">
    <source>
        <dbReference type="ARBA" id="ARBA00010791"/>
    </source>
</evidence>
<protein>
    <recommendedName>
        <fullName evidence="3">non-specific serine/threonine protein kinase</fullName>
        <ecNumber evidence="3">2.7.11.1</ecNumber>
    </recommendedName>
</protein>
<dbReference type="PROSITE" id="PS50011">
    <property type="entry name" value="PROTEIN_KINASE_DOM"/>
    <property type="match status" value="1"/>
</dbReference>
<keyword evidence="17" id="KW-1185">Reference proteome</keyword>
<dbReference type="Pfam" id="PF00069">
    <property type="entry name" value="Pkinase"/>
    <property type="match status" value="1"/>
</dbReference>
<dbReference type="OrthoDB" id="504170at2759"/>
<dbReference type="InterPro" id="IPR011009">
    <property type="entry name" value="Kinase-like_dom_sf"/>
</dbReference>
<dbReference type="InterPro" id="IPR017441">
    <property type="entry name" value="Protein_kinase_ATP_BS"/>
</dbReference>
<dbReference type="GO" id="GO:0004674">
    <property type="term" value="F:protein serine/threonine kinase activity"/>
    <property type="evidence" value="ECO:0007669"/>
    <property type="project" value="UniProtKB-KW"/>
</dbReference>
<dbReference type="Proteomes" id="UP000790833">
    <property type="component" value="Unassembled WGS sequence"/>
</dbReference>
<keyword evidence="6" id="KW-0808">Transferase</keyword>
<organism evidence="16 17">
    <name type="scientific">Scheffersomyces spartinae</name>
    <dbReference type="NCBI Taxonomy" id="45513"/>
    <lineage>
        <taxon>Eukaryota</taxon>
        <taxon>Fungi</taxon>
        <taxon>Dikarya</taxon>
        <taxon>Ascomycota</taxon>
        <taxon>Saccharomycotina</taxon>
        <taxon>Pichiomycetes</taxon>
        <taxon>Debaryomycetaceae</taxon>
        <taxon>Scheffersomyces</taxon>
    </lineage>
</organism>
<comment type="caution">
    <text evidence="16">The sequence shown here is derived from an EMBL/GenBank/DDBJ whole genome shotgun (WGS) entry which is preliminary data.</text>
</comment>
<evidence type="ECO:0000259" key="15">
    <source>
        <dbReference type="PROSITE" id="PS50011"/>
    </source>
</evidence>
<feature type="region of interest" description="Disordered" evidence="14">
    <location>
        <begin position="532"/>
        <end position="552"/>
    </location>
</feature>
<evidence type="ECO:0000256" key="10">
    <source>
        <dbReference type="ARBA" id="ARBA00023054"/>
    </source>
</evidence>
<feature type="region of interest" description="Disordered" evidence="14">
    <location>
        <begin position="882"/>
        <end position="907"/>
    </location>
</feature>
<evidence type="ECO:0000256" key="3">
    <source>
        <dbReference type="ARBA" id="ARBA00012513"/>
    </source>
</evidence>
<evidence type="ECO:0000256" key="13">
    <source>
        <dbReference type="PROSITE-ProRule" id="PRU10141"/>
    </source>
</evidence>
<proteinExistence type="inferred from homology"/>
<feature type="domain" description="Protein kinase" evidence="15">
    <location>
        <begin position="136"/>
        <end position="400"/>
    </location>
</feature>
<keyword evidence="5" id="KW-0597">Phosphoprotein</keyword>
<feature type="region of interest" description="Disordered" evidence="14">
    <location>
        <begin position="1196"/>
        <end position="1221"/>
    </location>
</feature>
<feature type="compositionally biased region" description="Low complexity" evidence="14">
    <location>
        <begin position="1132"/>
        <end position="1144"/>
    </location>
</feature>
<dbReference type="PROSITE" id="PS00108">
    <property type="entry name" value="PROTEIN_KINASE_ST"/>
    <property type="match status" value="1"/>
</dbReference>
<comment type="catalytic activity">
    <reaction evidence="11">
        <text>L-threonyl-[protein] + ATP = O-phospho-L-threonyl-[protein] + ADP + H(+)</text>
        <dbReference type="Rhea" id="RHEA:46608"/>
        <dbReference type="Rhea" id="RHEA-COMP:11060"/>
        <dbReference type="Rhea" id="RHEA-COMP:11605"/>
        <dbReference type="ChEBI" id="CHEBI:15378"/>
        <dbReference type="ChEBI" id="CHEBI:30013"/>
        <dbReference type="ChEBI" id="CHEBI:30616"/>
        <dbReference type="ChEBI" id="CHEBI:61977"/>
        <dbReference type="ChEBI" id="CHEBI:456216"/>
        <dbReference type="EC" id="2.7.11.1"/>
    </reaction>
</comment>
<dbReference type="GO" id="GO:0005940">
    <property type="term" value="C:septin ring"/>
    <property type="evidence" value="ECO:0007669"/>
    <property type="project" value="UniProtKB-ARBA"/>
</dbReference>
<dbReference type="GO" id="GO:0030447">
    <property type="term" value="P:filamentous growth"/>
    <property type="evidence" value="ECO:0007669"/>
    <property type="project" value="UniProtKB-ARBA"/>
</dbReference>
<dbReference type="GO" id="GO:0001558">
    <property type="term" value="P:regulation of cell growth"/>
    <property type="evidence" value="ECO:0007669"/>
    <property type="project" value="UniProtKB-ARBA"/>
</dbReference>
<evidence type="ECO:0000256" key="11">
    <source>
        <dbReference type="ARBA" id="ARBA00047899"/>
    </source>
</evidence>
<evidence type="ECO:0000256" key="1">
    <source>
        <dbReference type="ARBA" id="ARBA00004266"/>
    </source>
</evidence>
<dbReference type="PANTHER" id="PTHR24346">
    <property type="entry name" value="MAP/MICROTUBULE AFFINITY-REGULATING KINASE"/>
    <property type="match status" value="1"/>
</dbReference>
<dbReference type="SMART" id="SM00220">
    <property type="entry name" value="S_TKc"/>
    <property type="match status" value="1"/>
</dbReference>
<dbReference type="GO" id="GO:0005524">
    <property type="term" value="F:ATP binding"/>
    <property type="evidence" value="ECO:0007669"/>
    <property type="project" value="UniProtKB-UniRule"/>
</dbReference>
<dbReference type="Pfam" id="PF16797">
    <property type="entry name" value="Fungal_KA1"/>
    <property type="match status" value="1"/>
</dbReference>
<dbReference type="RefSeq" id="XP_043049708.1">
    <property type="nucleotide sequence ID" value="XM_043195535.1"/>
</dbReference>
<feature type="compositionally biased region" description="Polar residues" evidence="14">
    <location>
        <begin position="52"/>
        <end position="67"/>
    </location>
</feature>
<feature type="region of interest" description="Disordered" evidence="14">
    <location>
        <begin position="822"/>
        <end position="870"/>
    </location>
</feature>
<feature type="region of interest" description="Disordered" evidence="14">
    <location>
        <begin position="19"/>
        <end position="67"/>
    </location>
</feature>
<feature type="compositionally biased region" description="Polar residues" evidence="14">
    <location>
        <begin position="860"/>
        <end position="870"/>
    </location>
</feature>
<gene>
    <name evidence="16" type="ORF">KQ657_004869</name>
</gene>
<dbReference type="PROSITE" id="PS00107">
    <property type="entry name" value="PROTEIN_KINASE_ATP"/>
    <property type="match status" value="1"/>
</dbReference>
<comment type="subcellular location">
    <subcellularLocation>
        <location evidence="1">Bud neck</location>
    </subcellularLocation>
</comment>
<evidence type="ECO:0000313" key="17">
    <source>
        <dbReference type="Proteomes" id="UP000790833"/>
    </source>
</evidence>
<feature type="compositionally biased region" description="Polar residues" evidence="14">
    <location>
        <begin position="1149"/>
        <end position="1161"/>
    </location>
</feature>
<feature type="region of interest" description="Disordered" evidence="14">
    <location>
        <begin position="491"/>
        <end position="519"/>
    </location>
</feature>
<name>A0A9P8AIW5_9ASCO</name>
<evidence type="ECO:0000256" key="14">
    <source>
        <dbReference type="SAM" id="MobiDB-lite"/>
    </source>
</evidence>
<keyword evidence="8" id="KW-0418">Kinase</keyword>
<feature type="compositionally biased region" description="Polar residues" evidence="14">
    <location>
        <begin position="664"/>
        <end position="675"/>
    </location>
</feature>
<evidence type="ECO:0000256" key="6">
    <source>
        <dbReference type="ARBA" id="ARBA00022679"/>
    </source>
</evidence>
<dbReference type="InterPro" id="IPR031850">
    <property type="entry name" value="Fungal_KA1_dom"/>
</dbReference>
<dbReference type="CDD" id="cd14081">
    <property type="entry name" value="STKc_BRSK1_2"/>
    <property type="match status" value="1"/>
</dbReference>
<feature type="compositionally biased region" description="Polar residues" evidence="14">
    <location>
        <begin position="501"/>
        <end position="519"/>
    </location>
</feature>
<evidence type="ECO:0000256" key="8">
    <source>
        <dbReference type="ARBA" id="ARBA00022777"/>
    </source>
</evidence>
<feature type="compositionally biased region" description="Acidic residues" evidence="14">
    <location>
        <begin position="1199"/>
        <end position="1221"/>
    </location>
</feature>
<dbReference type="GeneID" id="66118243"/>
<evidence type="ECO:0000256" key="7">
    <source>
        <dbReference type="ARBA" id="ARBA00022741"/>
    </source>
</evidence>
<dbReference type="InterPro" id="IPR000719">
    <property type="entry name" value="Prot_kinase_dom"/>
</dbReference>
<dbReference type="Gene3D" id="1.10.510.10">
    <property type="entry name" value="Transferase(Phosphotransferase) domain 1"/>
    <property type="match status" value="1"/>
</dbReference>
<sequence>MSSATASLLLPLDSRLAPAPDSQFARRHPNHNSTGTGTGTGTSSRGARRETVISSAHSNRSSTVSAEQGSASAFDALMLTNVNVVNSGDSPDSANISNIDSVVQSVTNATKRLSQISTITNNSTKKRKTQNRVGPWKLGRTLGRGSTGRVRLAKNVHTGKLAAVKIVPKSNFKKLENPKYKRDGQLDRLPYGIEREIIIMKLILHPNIMGLYDVWENKNDLYLILEYIEGGELFDYLIKRGKLNELEAINYFKQIINGISYLHQFNICHRDLKPENLLLDFDKVIKIADFGMAALEVREKLLETSCGSPHYASPEIVAGKNYHGAPSDIWSCGIILFALLTGHLPFDDENIRNLLIKVQNGKFLMPPELSWEAKDLISKMLKVNPNDRITIDGILKHPLLTKYPDPPQPRSKLTNNGTYLNSIDFKRINLKPIDSVDLIDKEILKNLSVLFHNCDEQTIIKKLLSPANCSEKMFYFLLMKYRNEHAVSPALPNTEDGFPSDKNQNQKQPSLPKSASVTRTTLVDHLTGDLKTFITSPPLDPPPKQPVPTKSAGYSPTKLVTIHPTHQAKTPHHTVKVTTNHASPSKKILSNITNTVTTTASPTKVKDPQGNLSFKASNSFNKRKIVMKKTGSTRTLNSLVNENVNLLEALKSDSEQKNEKEISTTETQGHQQQKGEAQDAPPTKEKIARDMTSMSIFNFGRQIEDILEGREHEELKRQSIVLLEKQKEALAKLQGHRNVTEPIYNTGGLSSLDPRQNSLLRAKTYTTPSYASLKRRNEKLQDTQASSVLHKLGIDLKGSQVLRLSELPDLIEDKKNDERVFDDTKFTGKSGDDSNKPKDFDEEVPLAESSVTLEPPAAPQLSSSRFSGALKTSSSRNLSQLLKPLEGTNKESQATTSSESTKGSAAAANNNKIDLIPNVRFSRFSMTKFLQEAESKSLMTSVPESTTPPPIESKSHLRQSSSARHEEQFVVVSSESGMNLAYQDDSPSGIRLPSETGTVVHHHHHSKSHLVRSTLTSEKKQDSLGLGIGVLDSSTTGAIASTTLNSSEYGDSFTNVQSESLNHDTTTSRLMANVVLENLNSTSYGPVMTLYNMSHHSKNKSLVEMSHTNMSEFTNFDIVSSSNIQVGKLNTSNPRVVSSNNNSREYLDNNRNANDSENTFTYQPTNILDEASLSESTLNESKNEQLHSALNSLSHTYNEQEEEEEEEDDEFGDDASDSDLTEDDLHQHHVVPQFSDNLSFTKKSGSQQIFSTQKLSLELVDNEKTPPRGGTKGVDFNKEVIVVDTKEPLLPPVSIKKEGTKASTIFRKLSLKAKRNAPPKPQHLMAAGSPRTPISLGSSSGGSENGKKTNRFSRISVTSRVGYDPNVPRKTNWFKKFFNSLTNSPHSQEMQSSEASPMTLASRGEDLINLGTEYSSAPIMPTKEIHSALASEELMKVFRNHLELKLMEGTISEVDIDEEFCVITGVIPSLSAFGRNLKFKIDVLDLINSCVVHVFKVKGSSKSFDTLYNILAYLVKKAEIDTQG</sequence>
<dbReference type="EMBL" id="JAHMUF010000008">
    <property type="protein sequence ID" value="KAG7194161.1"/>
    <property type="molecule type" value="Genomic_DNA"/>
</dbReference>
<feature type="region of interest" description="Disordered" evidence="14">
    <location>
        <begin position="1129"/>
        <end position="1161"/>
    </location>
</feature>
<comment type="similarity">
    <text evidence="2">Belongs to the protein kinase superfamily. CAMK Ser/Thr protein kinase family. NIM1 subfamily.</text>
</comment>
<dbReference type="FunFam" id="1.10.510.10:FF:000394">
    <property type="entry name" value="Serine/threonine-protein kinase HSL1"/>
    <property type="match status" value="1"/>
</dbReference>
<dbReference type="PANTHER" id="PTHR24346:SF82">
    <property type="entry name" value="KP78A-RELATED"/>
    <property type="match status" value="1"/>
</dbReference>
<keyword evidence="4" id="KW-0723">Serine/threonine-protein kinase</keyword>
<reference evidence="16" key="1">
    <citation type="submission" date="2021-03" db="EMBL/GenBank/DDBJ databases">
        <authorList>
            <person name="Palmer J.M."/>
        </authorList>
    </citation>
    <scope>NUCLEOTIDE SEQUENCE</scope>
    <source>
        <strain evidence="16">ARV_011</strain>
    </source>
</reference>
<feature type="compositionally biased region" description="Polar residues" evidence="14">
    <location>
        <begin position="890"/>
        <end position="907"/>
    </location>
</feature>
<keyword evidence="9 13" id="KW-0067">ATP-binding</keyword>
<dbReference type="GO" id="GO:0035556">
    <property type="term" value="P:intracellular signal transduction"/>
    <property type="evidence" value="ECO:0007669"/>
    <property type="project" value="TreeGrafter"/>
</dbReference>
<accession>A0A9P8AIW5</accession>
<feature type="region of interest" description="Disordered" evidence="14">
    <location>
        <begin position="1316"/>
        <end position="1350"/>
    </location>
</feature>
<keyword evidence="7 13" id="KW-0547">Nucleotide-binding</keyword>
<evidence type="ECO:0000256" key="9">
    <source>
        <dbReference type="ARBA" id="ARBA00022840"/>
    </source>
</evidence>
<dbReference type="SUPFAM" id="SSF56112">
    <property type="entry name" value="Protein kinase-like (PK-like)"/>
    <property type="match status" value="1"/>
</dbReference>
<feature type="region of interest" description="Disordered" evidence="14">
    <location>
        <begin position="650"/>
        <end position="683"/>
    </location>
</feature>
<dbReference type="EC" id="2.7.11.1" evidence="3"/>
<comment type="catalytic activity">
    <reaction evidence="12">
        <text>L-seryl-[protein] + ATP = O-phospho-L-seryl-[protein] + ADP + H(+)</text>
        <dbReference type="Rhea" id="RHEA:17989"/>
        <dbReference type="Rhea" id="RHEA-COMP:9863"/>
        <dbReference type="Rhea" id="RHEA-COMP:11604"/>
        <dbReference type="ChEBI" id="CHEBI:15378"/>
        <dbReference type="ChEBI" id="CHEBI:29999"/>
        <dbReference type="ChEBI" id="CHEBI:30616"/>
        <dbReference type="ChEBI" id="CHEBI:83421"/>
        <dbReference type="ChEBI" id="CHEBI:456216"/>
        <dbReference type="EC" id="2.7.11.1"/>
    </reaction>
</comment>
<feature type="region of interest" description="Disordered" evidence="14">
    <location>
        <begin position="935"/>
        <end position="964"/>
    </location>
</feature>